<evidence type="ECO:0000256" key="5">
    <source>
        <dbReference type="ARBA" id="ARBA00023136"/>
    </source>
</evidence>
<evidence type="ECO:0000256" key="4">
    <source>
        <dbReference type="ARBA" id="ARBA00022989"/>
    </source>
</evidence>
<dbReference type="InterPro" id="IPR000109">
    <property type="entry name" value="POT_fam"/>
</dbReference>
<dbReference type="GO" id="GO:0022857">
    <property type="term" value="F:transmembrane transporter activity"/>
    <property type="evidence" value="ECO:0000318"/>
    <property type="project" value="GO_Central"/>
</dbReference>
<feature type="transmembrane region" description="Helical" evidence="6">
    <location>
        <begin position="487"/>
        <end position="513"/>
    </location>
</feature>
<proteinExistence type="inferred from homology"/>
<comment type="caution">
    <text evidence="7">The sequence shown here is derived from an EMBL/GenBank/DDBJ whole genome shotgun (WGS) entry which is preliminary data.</text>
</comment>
<accession>A0A0K9PU76</accession>
<feature type="transmembrane region" description="Helical" evidence="6">
    <location>
        <begin position="412"/>
        <end position="433"/>
    </location>
</feature>
<feature type="transmembrane region" description="Helical" evidence="6">
    <location>
        <begin position="534"/>
        <end position="553"/>
    </location>
</feature>
<dbReference type="Gene3D" id="1.20.1250.20">
    <property type="entry name" value="MFS general substrate transporter like domains"/>
    <property type="match status" value="1"/>
</dbReference>
<evidence type="ECO:0000313" key="7">
    <source>
        <dbReference type="EMBL" id="KMZ72509.1"/>
    </source>
</evidence>
<dbReference type="GO" id="GO:0006857">
    <property type="term" value="P:oligopeptide transport"/>
    <property type="evidence" value="ECO:0007669"/>
    <property type="project" value="InterPro"/>
</dbReference>
<reference evidence="8" key="1">
    <citation type="journal article" date="2016" name="Nature">
        <title>The genome of the seagrass Zostera marina reveals angiosperm adaptation to the sea.</title>
        <authorList>
            <person name="Olsen J.L."/>
            <person name="Rouze P."/>
            <person name="Verhelst B."/>
            <person name="Lin Y.-C."/>
            <person name="Bayer T."/>
            <person name="Collen J."/>
            <person name="Dattolo E."/>
            <person name="De Paoli E."/>
            <person name="Dittami S."/>
            <person name="Maumus F."/>
            <person name="Michel G."/>
            <person name="Kersting A."/>
            <person name="Lauritano C."/>
            <person name="Lohaus R."/>
            <person name="Toepel M."/>
            <person name="Tonon T."/>
            <person name="Vanneste K."/>
            <person name="Amirebrahimi M."/>
            <person name="Brakel J."/>
            <person name="Bostroem C."/>
            <person name="Chovatia M."/>
            <person name="Grimwood J."/>
            <person name="Jenkins J.W."/>
            <person name="Jueterbock A."/>
            <person name="Mraz A."/>
            <person name="Stam W.T."/>
            <person name="Tice H."/>
            <person name="Bornberg-Bauer E."/>
            <person name="Green P.J."/>
            <person name="Pearson G.A."/>
            <person name="Procaccini G."/>
            <person name="Duarte C.M."/>
            <person name="Schmutz J."/>
            <person name="Reusch T.B.H."/>
            <person name="Van de Peer Y."/>
        </authorList>
    </citation>
    <scope>NUCLEOTIDE SEQUENCE [LARGE SCALE GENOMIC DNA]</scope>
    <source>
        <strain evidence="8">cv. Finnish</strain>
    </source>
</reference>
<keyword evidence="8" id="KW-1185">Reference proteome</keyword>
<feature type="transmembrane region" description="Helical" evidence="6">
    <location>
        <begin position="445"/>
        <end position="467"/>
    </location>
</feature>
<dbReference type="OrthoDB" id="8904098at2759"/>
<dbReference type="AlphaFoldDB" id="A0A0K9PU76"/>
<gene>
    <name evidence="7" type="ORF">ZOSMA_162G00300</name>
</gene>
<evidence type="ECO:0000256" key="1">
    <source>
        <dbReference type="ARBA" id="ARBA00004141"/>
    </source>
</evidence>
<keyword evidence="4 6" id="KW-1133">Transmembrane helix</keyword>
<evidence type="ECO:0000256" key="3">
    <source>
        <dbReference type="ARBA" id="ARBA00022692"/>
    </source>
</evidence>
<dbReference type="PANTHER" id="PTHR11654">
    <property type="entry name" value="OLIGOPEPTIDE TRANSPORTER-RELATED"/>
    <property type="match status" value="1"/>
</dbReference>
<feature type="transmembrane region" description="Helical" evidence="6">
    <location>
        <begin position="372"/>
        <end position="392"/>
    </location>
</feature>
<dbReference type="Pfam" id="PF00854">
    <property type="entry name" value="PTR2"/>
    <property type="match status" value="1"/>
</dbReference>
<dbReference type="SUPFAM" id="SSF103473">
    <property type="entry name" value="MFS general substrate transporter"/>
    <property type="match status" value="1"/>
</dbReference>
<sequence length="575" mass="64100">MNDGEFLVVDASTDHKGNVPLRSQTGLWRASLFIIAIEFSERLSYYGLSASLIIYLTKVLHQDVTSAAKNVNYWTGVTILMPLLGGFVADSYLGRFSTVFISSVIYILGLGLLTMSQFIPAFKPNVSIRRHKLIFFIALYLISVGTGGHKPALESFGADQFDGNHSEERKQKMSYFNWWNAAVCAGVIFGVTVIVYVQDNVGWGAADVILMLTMAFSLAVFCSGRRYYRYYVVPEDGPFVPLLQVVTAAIAKRHLTLPSDPSDLHEIPTLDGTNILLRHTKKLSFLDKAAIVEAEKGGDRNEEEGGTSERKSRRSSWRLTTVSQVEDLKLIIWLIPIWLTTQPYGLIVAQSSTFFIKQCSVMNRKLTASLEIPAASMFVLGSIGMISSISIYDKIVVPFLRSITGNERGMSILRRIGIGMVISNLAVAIAALVENRRLMKKERSEIMNVFWLVPQFFILGFGDGLALVGLQEYFYEQIPNKMRSLGIAFYLSVIGCASFSSGFLIDAVGAVTRRIGTNDSSWFGKDLNSSRLDYFYWLLVVINGLNIFVYAFVSRNMDHRSILQTPSQKPSRSTP</sequence>
<dbReference type="InterPro" id="IPR018456">
    <property type="entry name" value="PTR2_symporter_CS"/>
</dbReference>
<keyword evidence="3 6" id="KW-0812">Transmembrane</keyword>
<dbReference type="OMA" id="CHAFWIA"/>
<name>A0A0K9PU76_ZOSMR</name>
<feature type="transmembrane region" description="Helical" evidence="6">
    <location>
        <begin position="178"/>
        <end position="197"/>
    </location>
</feature>
<dbReference type="Proteomes" id="UP000036987">
    <property type="component" value="Unassembled WGS sequence"/>
</dbReference>
<organism evidence="7 8">
    <name type="scientific">Zostera marina</name>
    <name type="common">Eelgrass</name>
    <dbReference type="NCBI Taxonomy" id="29655"/>
    <lineage>
        <taxon>Eukaryota</taxon>
        <taxon>Viridiplantae</taxon>
        <taxon>Streptophyta</taxon>
        <taxon>Embryophyta</taxon>
        <taxon>Tracheophyta</taxon>
        <taxon>Spermatophyta</taxon>
        <taxon>Magnoliopsida</taxon>
        <taxon>Liliopsida</taxon>
        <taxon>Zosteraceae</taxon>
        <taxon>Zostera</taxon>
    </lineage>
</organism>
<protein>
    <submittedName>
        <fullName evidence="7">Putative peptide transporter, Protein NRT1/ PTR FAMILY 5.6</fullName>
    </submittedName>
</protein>
<dbReference type="PROSITE" id="PS01022">
    <property type="entry name" value="PTR2_1"/>
    <property type="match status" value="1"/>
</dbReference>
<feature type="transmembrane region" description="Helical" evidence="6">
    <location>
        <begin position="73"/>
        <end position="93"/>
    </location>
</feature>
<evidence type="ECO:0000256" key="2">
    <source>
        <dbReference type="ARBA" id="ARBA00005982"/>
    </source>
</evidence>
<dbReference type="GO" id="GO:0016020">
    <property type="term" value="C:membrane"/>
    <property type="evidence" value="ECO:0000318"/>
    <property type="project" value="GO_Central"/>
</dbReference>
<feature type="transmembrane region" description="Helical" evidence="6">
    <location>
        <begin position="203"/>
        <end position="222"/>
    </location>
</feature>
<dbReference type="GO" id="GO:0055085">
    <property type="term" value="P:transmembrane transport"/>
    <property type="evidence" value="ECO:0000318"/>
    <property type="project" value="GO_Central"/>
</dbReference>
<feature type="transmembrane region" description="Helical" evidence="6">
    <location>
        <begin position="99"/>
        <end position="122"/>
    </location>
</feature>
<dbReference type="EMBL" id="LFYR01000625">
    <property type="protein sequence ID" value="KMZ72509.1"/>
    <property type="molecule type" value="Genomic_DNA"/>
</dbReference>
<evidence type="ECO:0000256" key="6">
    <source>
        <dbReference type="SAM" id="Phobius"/>
    </source>
</evidence>
<keyword evidence="5 6" id="KW-0472">Membrane</keyword>
<evidence type="ECO:0000313" key="8">
    <source>
        <dbReference type="Proteomes" id="UP000036987"/>
    </source>
</evidence>
<dbReference type="InterPro" id="IPR036259">
    <property type="entry name" value="MFS_trans_sf"/>
</dbReference>
<comment type="similarity">
    <text evidence="2">Belongs to the major facilitator superfamily. Proton-dependent oligopeptide transporter (POT/PTR) (TC 2.A.17) family.</text>
</comment>
<comment type="subcellular location">
    <subcellularLocation>
        <location evidence="1">Membrane</location>
        <topology evidence="1">Multi-pass membrane protein</topology>
    </subcellularLocation>
</comment>